<accession>A0A1E3T9Q8</accession>
<name>A0A1E3T9Q8_9MYCO</name>
<feature type="region of interest" description="Disordered" evidence="1">
    <location>
        <begin position="1"/>
        <end position="20"/>
    </location>
</feature>
<reference evidence="3" key="1">
    <citation type="submission" date="2016-09" db="EMBL/GenBank/DDBJ databases">
        <authorList>
            <person name="Greninger A.L."/>
            <person name="Jerome K.R."/>
            <person name="Mcnair B."/>
            <person name="Wallis C."/>
            <person name="Fang F."/>
        </authorList>
    </citation>
    <scope>NUCLEOTIDE SEQUENCE [LARGE SCALE GENOMIC DNA]</scope>
    <source>
        <strain evidence="3">BC1_M4</strain>
    </source>
</reference>
<gene>
    <name evidence="2" type="ORF">BHQ21_00560</name>
</gene>
<comment type="caution">
    <text evidence="2">The sequence shown here is derived from an EMBL/GenBank/DDBJ whole genome shotgun (WGS) entry which is preliminary data.</text>
</comment>
<evidence type="ECO:0000313" key="3">
    <source>
        <dbReference type="Proteomes" id="UP000094224"/>
    </source>
</evidence>
<organism evidence="2 3">
    <name type="scientific">Mycobacterium sherrisii</name>
    <dbReference type="NCBI Taxonomy" id="243061"/>
    <lineage>
        <taxon>Bacteria</taxon>
        <taxon>Bacillati</taxon>
        <taxon>Actinomycetota</taxon>
        <taxon>Actinomycetes</taxon>
        <taxon>Mycobacteriales</taxon>
        <taxon>Mycobacteriaceae</taxon>
        <taxon>Mycobacterium</taxon>
        <taxon>Mycobacterium simiae complex</taxon>
    </lineage>
</organism>
<protein>
    <submittedName>
        <fullName evidence="2">Uncharacterized protein</fullName>
    </submittedName>
</protein>
<sequence length="126" mass="12830">MPDFSSDQRVGGAGGAAPSRHIAAKVGTAVAALLIAPMLLTGVPSARAETGLDGYARCVGGDTKPPPPGVSADVWFPSVHVIQTDLDSGVPSAQIVQILIGMGVKPEDAATRVHCFLANQPRGQGY</sequence>
<dbReference type="Proteomes" id="UP000094224">
    <property type="component" value="Unassembled WGS sequence"/>
</dbReference>
<dbReference type="EMBL" id="MIHC01000001">
    <property type="protein sequence ID" value="ODR11045.1"/>
    <property type="molecule type" value="Genomic_DNA"/>
</dbReference>
<dbReference type="AlphaFoldDB" id="A0A1E3T9Q8"/>
<keyword evidence="3" id="KW-1185">Reference proteome</keyword>
<proteinExistence type="predicted"/>
<evidence type="ECO:0000256" key="1">
    <source>
        <dbReference type="SAM" id="MobiDB-lite"/>
    </source>
</evidence>
<evidence type="ECO:0000313" key="2">
    <source>
        <dbReference type="EMBL" id="ODR11045.1"/>
    </source>
</evidence>